<name>M1YZQ0_NITG3</name>
<keyword evidence="1" id="KW-1133">Transmembrane helix</keyword>
<dbReference type="HOGENOM" id="CLU_065506_2_0_0"/>
<feature type="transmembrane region" description="Helical" evidence="1">
    <location>
        <begin position="97"/>
        <end position="120"/>
    </location>
</feature>
<dbReference type="OrthoDB" id="164118at2"/>
<evidence type="ECO:0000313" key="2">
    <source>
        <dbReference type="EMBL" id="CCQ91187.1"/>
    </source>
</evidence>
<dbReference type="InterPro" id="IPR018688">
    <property type="entry name" value="PpoB2-like"/>
</dbReference>
<evidence type="ECO:0008006" key="4">
    <source>
        <dbReference type="Google" id="ProtNLM"/>
    </source>
</evidence>
<keyword evidence="3" id="KW-1185">Reference proteome</keyword>
<evidence type="ECO:0000313" key="3">
    <source>
        <dbReference type="Proteomes" id="UP000011704"/>
    </source>
</evidence>
<feature type="transmembrane region" description="Helical" evidence="1">
    <location>
        <begin position="231"/>
        <end position="252"/>
    </location>
</feature>
<dbReference type="InParanoid" id="M1YZQ0"/>
<keyword evidence="1" id="KW-0472">Membrane</keyword>
<comment type="caution">
    <text evidence="2">The sequence shown here is derived from an EMBL/GenBank/DDBJ whole genome shotgun (WGS) entry which is preliminary data.</text>
</comment>
<organism evidence="2 3">
    <name type="scientific">Nitrospina gracilis (strain 3/211)</name>
    <dbReference type="NCBI Taxonomy" id="1266370"/>
    <lineage>
        <taxon>Bacteria</taxon>
        <taxon>Pseudomonadati</taxon>
        <taxon>Nitrospinota/Tectimicrobiota group</taxon>
        <taxon>Nitrospinota</taxon>
        <taxon>Nitrospinia</taxon>
        <taxon>Nitrospinales</taxon>
        <taxon>Nitrospinaceae</taxon>
        <taxon>Nitrospina</taxon>
    </lineage>
</organism>
<dbReference type="Proteomes" id="UP000011704">
    <property type="component" value="Unassembled WGS sequence"/>
</dbReference>
<sequence length="253" mass="28353">MSMRALETVFKHDRWLVAAGLLAIALLSWWYLASMAADMGSMSMLQPEPAHQRAHVVWLFWMWAVMMVAMMTPSAAPMVLTFSAIHRKQGDSSKTALATLLFVSGYLLVWTVFSLGAALLQWGLHGAAWVSPMMASQSHLLSAVLLFLAGVYQWLPVKEVCLRHCRSPLDFFLLQWKTGSFGAFSMGWYHGLYCVGCCWLLMLLLFVNGVMNLLWVGVLAVFVLIEKVVPLGMWWSRVTGLLLVAWALLLVVQ</sequence>
<protein>
    <recommendedName>
        <fullName evidence="4">Metal-binding integral membrane protein</fullName>
    </recommendedName>
</protein>
<dbReference type="STRING" id="1266370.NITGR_590066"/>
<reference evidence="2 3" key="1">
    <citation type="journal article" date="2013" name="Front. Microbiol.">
        <title>The genome of Nitrospina gracilis illuminates the metabolism and evolution of the major marine nitrite oxidizer.</title>
        <authorList>
            <person name="Luecker S."/>
            <person name="Nowka B."/>
            <person name="Rattei T."/>
            <person name="Spieck E."/>
            <person name="and Daims H."/>
        </authorList>
    </citation>
    <scope>NUCLEOTIDE SEQUENCE [LARGE SCALE GENOMIC DNA]</scope>
    <source>
        <strain evidence="2 3">3/211</strain>
    </source>
</reference>
<evidence type="ECO:0000256" key="1">
    <source>
        <dbReference type="SAM" id="Phobius"/>
    </source>
</evidence>
<dbReference type="Pfam" id="PF09948">
    <property type="entry name" value="PpoB2"/>
    <property type="match status" value="1"/>
</dbReference>
<feature type="transmembrane region" description="Helical" evidence="1">
    <location>
        <begin position="60"/>
        <end position="85"/>
    </location>
</feature>
<feature type="transmembrane region" description="Helical" evidence="1">
    <location>
        <begin position="192"/>
        <end position="225"/>
    </location>
</feature>
<feature type="transmembrane region" description="Helical" evidence="1">
    <location>
        <begin position="140"/>
        <end position="157"/>
    </location>
</feature>
<proteinExistence type="predicted"/>
<accession>M1YZQ0</accession>
<gene>
    <name evidence="2" type="ORF">NITGR_590066</name>
</gene>
<dbReference type="AlphaFoldDB" id="M1YZQ0"/>
<dbReference type="EMBL" id="CAQJ01000065">
    <property type="protein sequence ID" value="CCQ91187.1"/>
    <property type="molecule type" value="Genomic_DNA"/>
</dbReference>
<keyword evidence="1" id="KW-0812">Transmembrane</keyword>